<dbReference type="GO" id="GO:0009244">
    <property type="term" value="P:lipopolysaccharide core region biosynthetic process"/>
    <property type="evidence" value="ECO:0007669"/>
    <property type="project" value="TreeGrafter"/>
</dbReference>
<dbReference type="PANTHER" id="PTHR30160">
    <property type="entry name" value="TETRAACYLDISACCHARIDE 4'-KINASE-RELATED"/>
    <property type="match status" value="1"/>
</dbReference>
<dbReference type="CDD" id="cd03789">
    <property type="entry name" value="GT9_LPS_heptosyltransferase"/>
    <property type="match status" value="1"/>
</dbReference>
<dbReference type="GO" id="GO:0005829">
    <property type="term" value="C:cytosol"/>
    <property type="evidence" value="ECO:0007669"/>
    <property type="project" value="TreeGrafter"/>
</dbReference>
<dbReference type="InterPro" id="IPR051199">
    <property type="entry name" value="LPS_LOS_Heptosyltrfase"/>
</dbReference>
<reference evidence="3 4" key="1">
    <citation type="journal article" date="2013" name="PLoS ONE">
        <title>Genomic analysis of Melioribacter roseus, facultatively anaerobic organotrophic bacterium representing a novel deep lineage within Bacteriodetes/Chlorobi group.</title>
        <authorList>
            <person name="Kadnikov V.V."/>
            <person name="Mardanov A.V."/>
            <person name="Podosokorskaya O.A."/>
            <person name="Gavrilov S.N."/>
            <person name="Kublanov I.V."/>
            <person name="Beletsky A.V."/>
            <person name="Bonch-Osmolovskaya E.A."/>
            <person name="Ravin N.V."/>
        </authorList>
    </citation>
    <scope>NUCLEOTIDE SEQUENCE [LARGE SCALE GENOMIC DNA]</scope>
    <source>
        <strain evidence="4">JCM 17771 / P3M-2</strain>
    </source>
</reference>
<evidence type="ECO:0000256" key="2">
    <source>
        <dbReference type="ARBA" id="ARBA00022679"/>
    </source>
</evidence>
<dbReference type="SUPFAM" id="SSF53756">
    <property type="entry name" value="UDP-Glycosyltransferase/glycogen phosphorylase"/>
    <property type="match status" value="1"/>
</dbReference>
<dbReference type="PANTHER" id="PTHR30160:SF1">
    <property type="entry name" value="LIPOPOLYSACCHARIDE 1,2-N-ACETYLGLUCOSAMINETRANSFERASE-RELATED"/>
    <property type="match status" value="1"/>
</dbReference>
<dbReference type="eggNOG" id="COG0859">
    <property type="taxonomic scope" value="Bacteria"/>
</dbReference>
<organism evidence="3 4">
    <name type="scientific">Melioribacter roseus (strain DSM 23840 / JCM 17771 / VKM B-2668 / P3M-2)</name>
    <dbReference type="NCBI Taxonomy" id="1191523"/>
    <lineage>
        <taxon>Bacteria</taxon>
        <taxon>Pseudomonadati</taxon>
        <taxon>Ignavibacteriota</taxon>
        <taxon>Ignavibacteria</taxon>
        <taxon>Ignavibacteriales</taxon>
        <taxon>Melioribacteraceae</taxon>
        <taxon>Melioribacter</taxon>
    </lineage>
</organism>
<evidence type="ECO:0000256" key="1">
    <source>
        <dbReference type="ARBA" id="ARBA00022676"/>
    </source>
</evidence>
<dbReference type="KEGG" id="mro:MROS_0347"/>
<name>I7A0V2_MELRP</name>
<evidence type="ECO:0000313" key="3">
    <source>
        <dbReference type="EMBL" id="AFN73591.1"/>
    </source>
</evidence>
<dbReference type="Pfam" id="PF01075">
    <property type="entry name" value="Glyco_transf_9"/>
    <property type="match status" value="1"/>
</dbReference>
<sequence>MNILIIKWGALGDLIASTPAIRSVRESYPDSKITLLTNKLMTQILPPGFIVDEHIIVDTDRNKVKDSLTKQISTVFKLRRRKFDFALNLRWTSERAALIAYLSGAARRAGSGPEKMKNLYTDFIPHPKGRYHEIHRNLDIVKAAGCKNITDKPIVAISREEEEFAEKIFDESFEKDKPVLCIHPGASRPVRAWLPDRFAEIGKRFVNKYNGNVLLTWGKGEEDLVKFVAGEIGSGAVICKATNTIGKLAAVIKKSTLFFSNCTGPMNVAVAAGTPVVALLASSDPVDWGAYGDINLNIKSPLALESYTDEDERRAMEALQTDYVWELLSKKFESISREDKNAG</sequence>
<dbReference type="Gene3D" id="3.40.50.2000">
    <property type="entry name" value="Glycogen Phosphorylase B"/>
    <property type="match status" value="2"/>
</dbReference>
<dbReference type="OrthoDB" id="9797795at2"/>
<dbReference type="STRING" id="1191523.MROS_0347"/>
<proteinExistence type="predicted"/>
<dbReference type="HOGENOM" id="CLU_038371_2_0_10"/>
<accession>I7A0V2</accession>
<dbReference type="InterPro" id="IPR002201">
    <property type="entry name" value="Glyco_trans_9"/>
</dbReference>
<protein>
    <submittedName>
        <fullName evidence="3">Three-deoxy-D-manno-octulosonic-acid transferase domain protein</fullName>
    </submittedName>
</protein>
<keyword evidence="4" id="KW-1185">Reference proteome</keyword>
<dbReference type="AlphaFoldDB" id="I7A0V2"/>
<dbReference type="Proteomes" id="UP000009011">
    <property type="component" value="Chromosome"/>
</dbReference>
<evidence type="ECO:0000313" key="4">
    <source>
        <dbReference type="Proteomes" id="UP000009011"/>
    </source>
</evidence>
<gene>
    <name evidence="3" type="ordered locus">MROS_0347</name>
</gene>
<dbReference type="GO" id="GO:0008713">
    <property type="term" value="F:ADP-heptose-lipopolysaccharide heptosyltransferase activity"/>
    <property type="evidence" value="ECO:0007669"/>
    <property type="project" value="TreeGrafter"/>
</dbReference>
<dbReference type="EMBL" id="CP003557">
    <property type="protein sequence ID" value="AFN73591.1"/>
    <property type="molecule type" value="Genomic_DNA"/>
</dbReference>
<keyword evidence="2 3" id="KW-0808">Transferase</keyword>
<keyword evidence="1" id="KW-0328">Glycosyltransferase</keyword>
<dbReference type="RefSeq" id="WP_014855028.1">
    <property type="nucleotide sequence ID" value="NC_018178.1"/>
</dbReference>